<evidence type="ECO:0000256" key="11">
    <source>
        <dbReference type="ARBA" id="ARBA00023159"/>
    </source>
</evidence>
<dbReference type="InterPro" id="IPR036638">
    <property type="entry name" value="HLH_DNA-bd_sf"/>
</dbReference>
<dbReference type="CTD" id="30517"/>
<dbReference type="GO" id="GO:0034751">
    <property type="term" value="C:aryl hydrocarbon receptor complex"/>
    <property type="evidence" value="ECO:0007669"/>
    <property type="project" value="TreeGrafter"/>
</dbReference>
<reference evidence="17 18" key="1">
    <citation type="submission" date="2020-10" db="EMBL/GenBank/DDBJ databases">
        <title>Pygocentrus nattereri (red-bellied piranha) genome, fPygNat1, primary haplotype.</title>
        <authorList>
            <person name="Myers G."/>
            <person name="Meyer A."/>
            <person name="Karagic N."/>
            <person name="Pippel M."/>
            <person name="Winkler S."/>
            <person name="Tracey A."/>
            <person name="Wood J."/>
            <person name="Formenti G."/>
            <person name="Howe K."/>
            <person name="Fedrigo O."/>
            <person name="Jarvis E.D."/>
        </authorList>
    </citation>
    <scope>NUCLEOTIDE SEQUENCE [LARGE SCALE GENOMIC DNA]</scope>
</reference>
<evidence type="ECO:0000256" key="14">
    <source>
        <dbReference type="SAM" id="MobiDB-lite"/>
    </source>
</evidence>
<evidence type="ECO:0000313" key="17">
    <source>
        <dbReference type="Ensembl" id="ENSPNAP00000054049.1"/>
    </source>
</evidence>
<accession>A0AAR2JV24</accession>
<feature type="region of interest" description="Disordered" evidence="14">
    <location>
        <begin position="1"/>
        <end position="37"/>
    </location>
</feature>
<sequence length="1042" mass="114572">MLGSGGTYASKKRKKPVQKIPKPPPPEGAKSNPSKRHRDRLNMELDKLTNLLPFSEDVRSRLDKLSVLRLSVGYLKVKSFFNATMKNGVGAWSADRSAGGFGGNGQVASSLDGVNFSEGELLLQALNGFVLVITAEGYVFYSSPTIQDYLGFHQSDVVHQSVFELIHTDDRAMFRRQLHFALNPTQCDLSDDPEGLQKSSEISTNIINYNPQQLPPENSSFLERSFCCRFRCLLDNSSGFLALNFHGRLKYLHGQNKVTEDGTMAHPQLALFVIATPLQPPSILEIRSKTLIFQTKHKLDFTPLGVDARGKVVLGYTEIELCMRGSGYQFIHAADMMYCADNHVRMIKTGESGFTIFRLLSKSGTWIWVQANARLVYKGGRPDFIVARQRALSNEEGEEHLRQRKLQLPFNFATGEAVLYETSPSLSVSEMPNQGKGGKLPAMAPSSLLSSRLKQDQSIYQPSNDPNSQFCLEKAFRDSHALLNVSRNIWQPAGGSGTAESTAGIKEEEKVQDMMVALQQIITDSSLCGNMEELNVDQQELKEWENALLRMSNLNHEAETPIELNDIMANDIFSYVEDMLFKETRPGFSEKLPECLSELQLQGEIEHQGSQGLADFLSIEDGIQDTGSPGRGIMKLTHMSPEIPLAQQDAFVDSLGLSEVAGQTIPSFNNLMGFDSPLAGQQNQARLVPQNNLGQGSQSSMQAGSLPYLNKGALSNLQNQSQPVGFHNQLNQPVRQSNHWVPSSETRSQNISLSQDVPLNPSPGVCLQGQFSINTHNIANQTNQRLPTWQQTNLSVQPGLPNIPNNPNIVNVPNIPSGHNQVLCGQPKNAQEDPLARLMVQSNFGSGSYPQPSANTVYSQQGELMQPSASALYIQPVELMQTAANNVYSQQGELMQPSANAVYGQQGDIMASSAPAPASSCMFQRPPQAPMNGICYDPVAQEALISSRQKTKGFLTQTSPQGSCFYQSGLGDNVLNSMTIPEGNNINTIPCHLPLRQESMVPQQQFLQCNGQTQITNHPIKDNGTFHLGTSCFSGNNQNSNF</sequence>
<reference evidence="17" key="3">
    <citation type="submission" date="2025-09" db="UniProtKB">
        <authorList>
            <consortium name="Ensembl"/>
        </authorList>
    </citation>
    <scope>IDENTIFICATION</scope>
</reference>
<dbReference type="SMART" id="SM00091">
    <property type="entry name" value="PAS"/>
    <property type="match status" value="2"/>
</dbReference>
<keyword evidence="8" id="KW-0805">Transcription regulation</keyword>
<evidence type="ECO:0000256" key="3">
    <source>
        <dbReference type="ARBA" id="ARBA00015909"/>
    </source>
</evidence>
<keyword evidence="6" id="KW-0677">Repeat</keyword>
<dbReference type="RefSeq" id="XP_037390492.1">
    <property type="nucleotide sequence ID" value="XM_037534595.1"/>
</dbReference>
<dbReference type="Gene3D" id="3.30.450.20">
    <property type="entry name" value="PAS domain"/>
    <property type="match status" value="2"/>
</dbReference>
<dbReference type="GO" id="GO:0005634">
    <property type="term" value="C:nucleus"/>
    <property type="evidence" value="ECO:0007669"/>
    <property type="project" value="UniProtKB-SubCell"/>
</dbReference>
<feature type="domain" description="BHLH" evidence="16">
    <location>
        <begin position="25"/>
        <end position="78"/>
    </location>
</feature>
<dbReference type="Proteomes" id="UP001501920">
    <property type="component" value="Chromosome 25"/>
</dbReference>
<dbReference type="InterPro" id="IPR000014">
    <property type="entry name" value="PAS"/>
</dbReference>
<dbReference type="InterPro" id="IPR011598">
    <property type="entry name" value="bHLH_dom"/>
</dbReference>
<dbReference type="GeneTree" id="ENSGT00940000154486"/>
<feature type="domain" description="PAS" evidence="15">
    <location>
        <begin position="115"/>
        <end position="185"/>
    </location>
</feature>
<keyword evidence="4" id="KW-0963">Cytoplasm</keyword>
<dbReference type="InterPro" id="IPR035965">
    <property type="entry name" value="PAS-like_dom_sf"/>
</dbReference>
<dbReference type="GO" id="GO:0004879">
    <property type="term" value="F:nuclear receptor activity"/>
    <property type="evidence" value="ECO:0007669"/>
    <property type="project" value="TreeGrafter"/>
</dbReference>
<dbReference type="GO" id="GO:0005737">
    <property type="term" value="C:cytoplasm"/>
    <property type="evidence" value="ECO:0007669"/>
    <property type="project" value="UniProtKB-SubCell"/>
</dbReference>
<keyword evidence="11" id="KW-0010">Activator</keyword>
<evidence type="ECO:0000256" key="12">
    <source>
        <dbReference type="ARBA" id="ARBA00023163"/>
    </source>
</evidence>
<dbReference type="CDD" id="cd19696">
    <property type="entry name" value="bHLH-PAS_AhR_like"/>
    <property type="match status" value="1"/>
</dbReference>
<dbReference type="PANTHER" id="PTHR10649:SF17">
    <property type="entry name" value="ARYL HYDROCARBON RECEPTOR 2"/>
    <property type="match status" value="1"/>
</dbReference>
<dbReference type="PROSITE" id="PS50888">
    <property type="entry name" value="BHLH"/>
    <property type="match status" value="1"/>
</dbReference>
<dbReference type="Pfam" id="PF14598">
    <property type="entry name" value="PAS_11"/>
    <property type="match status" value="1"/>
</dbReference>
<keyword evidence="13" id="KW-0539">Nucleus</keyword>
<evidence type="ECO:0000256" key="2">
    <source>
        <dbReference type="ARBA" id="ARBA00004496"/>
    </source>
</evidence>
<evidence type="ECO:0000256" key="10">
    <source>
        <dbReference type="ARBA" id="ARBA00023125"/>
    </source>
</evidence>
<dbReference type="GO" id="GO:0006805">
    <property type="term" value="P:xenobiotic metabolic process"/>
    <property type="evidence" value="ECO:0007669"/>
    <property type="project" value="InterPro"/>
</dbReference>
<reference evidence="17" key="2">
    <citation type="submission" date="2025-08" db="UniProtKB">
        <authorList>
            <consortium name="Ensembl"/>
        </authorList>
    </citation>
    <scope>IDENTIFICATION</scope>
</reference>
<evidence type="ECO:0000259" key="15">
    <source>
        <dbReference type="PROSITE" id="PS50112"/>
    </source>
</evidence>
<dbReference type="InterPro" id="IPR013767">
    <property type="entry name" value="PAS_fold"/>
</dbReference>
<dbReference type="SUPFAM" id="SSF55785">
    <property type="entry name" value="PYP-like sensor domain (PAS domain)"/>
    <property type="match status" value="2"/>
</dbReference>
<name>A0AAR2JV24_PYGNA</name>
<keyword evidence="7" id="KW-0013">ADP-ribosylation</keyword>
<dbReference type="GO" id="GO:0000976">
    <property type="term" value="F:transcription cis-regulatory region binding"/>
    <property type="evidence" value="ECO:0007669"/>
    <property type="project" value="TreeGrafter"/>
</dbReference>
<dbReference type="InterPro" id="IPR056192">
    <property type="entry name" value="bHLH_NPAS4"/>
</dbReference>
<keyword evidence="9" id="KW-0090">Biological rhythms</keyword>
<evidence type="ECO:0000256" key="7">
    <source>
        <dbReference type="ARBA" id="ARBA00022765"/>
    </source>
</evidence>
<dbReference type="Ensembl" id="ENSPNAT00000085315.1">
    <property type="protein sequence ID" value="ENSPNAP00000054049.1"/>
    <property type="gene ID" value="ENSPNAG00000019526.2"/>
</dbReference>
<dbReference type="GO" id="GO:0048511">
    <property type="term" value="P:rhythmic process"/>
    <property type="evidence" value="ECO:0007669"/>
    <property type="project" value="UniProtKB-KW"/>
</dbReference>
<dbReference type="CDD" id="cd00130">
    <property type="entry name" value="PAS"/>
    <property type="match status" value="2"/>
</dbReference>
<keyword evidence="10" id="KW-0238">DNA-binding</keyword>
<keyword evidence="18" id="KW-1185">Reference proteome</keyword>
<evidence type="ECO:0000256" key="4">
    <source>
        <dbReference type="ARBA" id="ARBA00022490"/>
    </source>
</evidence>
<dbReference type="FunFam" id="4.10.280.10:FF:000024">
    <property type="entry name" value="Aryl hydrocarbon receptor 2"/>
    <property type="match status" value="1"/>
</dbReference>
<dbReference type="InterPro" id="IPR039091">
    <property type="entry name" value="AHR/AHRR"/>
</dbReference>
<evidence type="ECO:0000256" key="5">
    <source>
        <dbReference type="ARBA" id="ARBA00022491"/>
    </source>
</evidence>
<evidence type="ECO:0000313" key="18">
    <source>
        <dbReference type="Proteomes" id="UP001501920"/>
    </source>
</evidence>
<dbReference type="GO" id="GO:0046983">
    <property type="term" value="F:protein dimerization activity"/>
    <property type="evidence" value="ECO:0007669"/>
    <property type="project" value="InterPro"/>
</dbReference>
<evidence type="ECO:0000256" key="1">
    <source>
        <dbReference type="ARBA" id="ARBA00004123"/>
    </source>
</evidence>
<dbReference type="FunFam" id="3.30.450.20:FF:000035">
    <property type="entry name" value="Aryl hydrocarbon receptor"/>
    <property type="match status" value="1"/>
</dbReference>
<evidence type="ECO:0000256" key="8">
    <source>
        <dbReference type="ARBA" id="ARBA00023015"/>
    </source>
</evidence>
<dbReference type="AlphaFoldDB" id="A0AAR2JV24"/>
<dbReference type="GeneID" id="108410570"/>
<dbReference type="SMART" id="SM00353">
    <property type="entry name" value="HLH"/>
    <property type="match status" value="1"/>
</dbReference>
<evidence type="ECO:0000256" key="6">
    <source>
        <dbReference type="ARBA" id="ARBA00022737"/>
    </source>
</evidence>
<evidence type="ECO:0000259" key="16">
    <source>
        <dbReference type="PROSITE" id="PS50888"/>
    </source>
</evidence>
<comment type="subcellular location">
    <subcellularLocation>
        <location evidence="2">Cytoplasm</location>
    </subcellularLocation>
    <subcellularLocation>
        <location evidence="1">Nucleus</location>
    </subcellularLocation>
</comment>
<keyword evidence="12" id="KW-0804">Transcription</keyword>
<evidence type="ECO:0000256" key="9">
    <source>
        <dbReference type="ARBA" id="ARBA00023108"/>
    </source>
</evidence>
<dbReference type="Gene3D" id="4.10.280.10">
    <property type="entry name" value="Helix-loop-helix DNA-binding domain"/>
    <property type="match status" value="1"/>
</dbReference>
<dbReference type="FunFam" id="3.30.450.20:FF:000019">
    <property type="entry name" value="Aryl hydrocarbon receptor 1"/>
    <property type="match status" value="1"/>
</dbReference>
<dbReference type="SUPFAM" id="SSF47459">
    <property type="entry name" value="HLH, helix-loop-helix DNA-binding domain"/>
    <property type="match status" value="1"/>
</dbReference>
<evidence type="ECO:0000256" key="13">
    <source>
        <dbReference type="ARBA" id="ARBA00023242"/>
    </source>
</evidence>
<dbReference type="PROSITE" id="PS50112">
    <property type="entry name" value="PAS"/>
    <property type="match status" value="1"/>
</dbReference>
<keyword evidence="5" id="KW-0678">Repressor</keyword>
<dbReference type="GO" id="GO:0048513">
    <property type="term" value="P:animal organ development"/>
    <property type="evidence" value="ECO:0007669"/>
    <property type="project" value="UniProtKB-ARBA"/>
</dbReference>
<dbReference type="Pfam" id="PF00989">
    <property type="entry name" value="PAS"/>
    <property type="match status" value="1"/>
</dbReference>
<organism evidence="17 18">
    <name type="scientific">Pygocentrus nattereri</name>
    <name type="common">Red-bellied piranha</name>
    <dbReference type="NCBI Taxonomy" id="42514"/>
    <lineage>
        <taxon>Eukaryota</taxon>
        <taxon>Metazoa</taxon>
        <taxon>Chordata</taxon>
        <taxon>Craniata</taxon>
        <taxon>Vertebrata</taxon>
        <taxon>Euteleostomi</taxon>
        <taxon>Actinopterygii</taxon>
        <taxon>Neopterygii</taxon>
        <taxon>Teleostei</taxon>
        <taxon>Ostariophysi</taxon>
        <taxon>Characiformes</taxon>
        <taxon>Characoidei</taxon>
        <taxon>Pygocentrus</taxon>
    </lineage>
</organism>
<proteinExistence type="predicted"/>
<dbReference type="GO" id="GO:1904613">
    <property type="term" value="P:cellular response to 2,3,7,8-tetrachlorodibenzodioxine"/>
    <property type="evidence" value="ECO:0007669"/>
    <property type="project" value="UniProtKB-ARBA"/>
</dbReference>
<protein>
    <recommendedName>
        <fullName evidence="3">Aryl hydrocarbon receptor</fullName>
    </recommendedName>
</protein>
<dbReference type="Pfam" id="PF23183">
    <property type="entry name" value="bHLH_NPAS4"/>
    <property type="match status" value="1"/>
</dbReference>
<dbReference type="PANTHER" id="PTHR10649">
    <property type="entry name" value="ARYL HYDROCARBON RECEPTOR"/>
    <property type="match status" value="1"/>
</dbReference>